<proteinExistence type="predicted"/>
<feature type="signal peptide" evidence="2">
    <location>
        <begin position="1"/>
        <end position="18"/>
    </location>
</feature>
<evidence type="ECO:0000256" key="2">
    <source>
        <dbReference type="SAM" id="SignalP"/>
    </source>
</evidence>
<evidence type="ECO:0000313" key="3">
    <source>
        <dbReference type="EMBL" id="KAF9874437.1"/>
    </source>
</evidence>
<sequence>MSPIRSFTALALALGAAAAPAAVELPKLDVSAGPIHVSADALTSSILPAAGTQLRREAALGELPNPPAANLPSFEPPNFNLPKVPSADPPALPEIPQIKPEAPTVSPISFKPEPVQASVKDIKVPRVIAPTGLPVQLNTESIAVSFSTPVAVPGIVVPELQPRETALPIDAAQIDAPRGPLPTVSVKQFSASIPAVSVTIPSVADINPGVPKLPRRNIKLPAEVASPAVDLPALSSVLSMLGALVTTSATQPEARDVVVALPAVTSIVSVLGDVKAALPRDDKFAAVSSVVSVLGEVKASLLPRNPLVESPIKVEAASTTVDMAALNTVIAVLNKLASPEVRRDALVPGAELPSVTVDLPIVSSALSVLGSVASAGLSVKAARDLPVPNVLSTGVAIGAGVNVLPFTVTVPIPGAPVLGRATLELPLTTLIPVLSVSKSLDILARDTIELPLTTLVPVLSKPVDLLARNTIELPLTTLVPVLSVSKSLDILARDTIELPLTTLVPTLSKPVDLLARNTIELPLTTLVPTLSKPVELLARDTIELPLTTLVPVLSKPVDLLARDTIELSFTTLVPTLSKPIDLLARDTIELPLTTLVPTLSKPIELLPRDTLELPLTTLVPALSKSVDIVPRATIELPLTTQSLSILPAETKIPELPTVPQ</sequence>
<dbReference type="AlphaFoldDB" id="A0A9P6HZY0"/>
<protein>
    <recommendedName>
        <fullName evidence="5">Zonadhesin</fullName>
    </recommendedName>
</protein>
<dbReference type="OrthoDB" id="4847176at2759"/>
<reference evidence="3" key="1">
    <citation type="submission" date="2020-03" db="EMBL/GenBank/DDBJ databases">
        <authorList>
            <person name="He L."/>
        </authorList>
    </citation>
    <scope>NUCLEOTIDE SEQUENCE</scope>
    <source>
        <strain evidence="3">CkLH20</strain>
    </source>
</reference>
<name>A0A9P6HZY0_9PEZI</name>
<comment type="caution">
    <text evidence="3">The sequence shown here is derived from an EMBL/GenBank/DDBJ whole genome shotgun (WGS) entry which is preliminary data.</text>
</comment>
<reference evidence="3" key="2">
    <citation type="submission" date="2020-11" db="EMBL/GenBank/DDBJ databases">
        <title>Whole genome sequencing of Colletotrichum sp.</title>
        <authorList>
            <person name="Li H."/>
        </authorList>
    </citation>
    <scope>NUCLEOTIDE SEQUENCE</scope>
    <source>
        <strain evidence="3">CkLH20</strain>
    </source>
</reference>
<keyword evidence="4" id="KW-1185">Reference proteome</keyword>
<dbReference type="GeneID" id="62163789"/>
<feature type="chain" id="PRO_5040496839" description="Zonadhesin" evidence="2">
    <location>
        <begin position="19"/>
        <end position="660"/>
    </location>
</feature>
<accession>A0A9P6HZY0</accession>
<feature type="region of interest" description="Disordered" evidence="1">
    <location>
        <begin position="62"/>
        <end position="88"/>
    </location>
</feature>
<dbReference type="Proteomes" id="UP000781932">
    <property type="component" value="Unassembled WGS sequence"/>
</dbReference>
<gene>
    <name evidence="3" type="ORF">CkaCkLH20_08000</name>
</gene>
<evidence type="ECO:0008006" key="5">
    <source>
        <dbReference type="Google" id="ProtNLM"/>
    </source>
</evidence>
<keyword evidence="2" id="KW-0732">Signal</keyword>
<dbReference type="EMBL" id="JAATWM020000026">
    <property type="protein sequence ID" value="KAF9874437.1"/>
    <property type="molecule type" value="Genomic_DNA"/>
</dbReference>
<organism evidence="3 4">
    <name type="scientific">Colletotrichum karsti</name>
    <dbReference type="NCBI Taxonomy" id="1095194"/>
    <lineage>
        <taxon>Eukaryota</taxon>
        <taxon>Fungi</taxon>
        <taxon>Dikarya</taxon>
        <taxon>Ascomycota</taxon>
        <taxon>Pezizomycotina</taxon>
        <taxon>Sordariomycetes</taxon>
        <taxon>Hypocreomycetidae</taxon>
        <taxon>Glomerellales</taxon>
        <taxon>Glomerellaceae</taxon>
        <taxon>Colletotrichum</taxon>
        <taxon>Colletotrichum boninense species complex</taxon>
    </lineage>
</organism>
<evidence type="ECO:0000313" key="4">
    <source>
        <dbReference type="Proteomes" id="UP000781932"/>
    </source>
</evidence>
<dbReference type="RefSeq" id="XP_038743898.1">
    <property type="nucleotide sequence ID" value="XM_038890715.1"/>
</dbReference>
<evidence type="ECO:0000256" key="1">
    <source>
        <dbReference type="SAM" id="MobiDB-lite"/>
    </source>
</evidence>